<dbReference type="GO" id="GO:0004820">
    <property type="term" value="F:glycine-tRNA ligase activity"/>
    <property type="evidence" value="ECO:0007669"/>
    <property type="project" value="UniProtKB-UniRule"/>
</dbReference>
<dbReference type="EMBL" id="CP002776">
    <property type="protein sequence ID" value="AEG31953.1"/>
    <property type="molecule type" value="Genomic_DNA"/>
</dbReference>
<keyword evidence="4 11" id="KW-0963">Cytoplasm</keyword>
<proteinExistence type="inferred from homology"/>
<dbReference type="HOGENOM" id="CLU_007220_2_2_6"/>
<dbReference type="NCBIfam" id="TIGR00211">
    <property type="entry name" value="glyS"/>
    <property type="match status" value="1"/>
</dbReference>
<dbReference type="InterPro" id="IPR006194">
    <property type="entry name" value="Gly-tRNA-synth_heterodimer"/>
</dbReference>
<keyword evidence="14" id="KW-1185">Reference proteome</keyword>
<dbReference type="PROSITE" id="PS50861">
    <property type="entry name" value="AA_TRNA_LIGASE_II_GLYAB"/>
    <property type="match status" value="1"/>
</dbReference>
<evidence type="ECO:0000256" key="10">
    <source>
        <dbReference type="ARBA" id="ARBA00047937"/>
    </source>
</evidence>
<feature type="domain" description="DALR anticodon binding" evidence="12">
    <location>
        <begin position="582"/>
        <end position="680"/>
    </location>
</feature>
<reference evidence="13 14" key="1">
    <citation type="submission" date="2011-05" db="EMBL/GenBank/DDBJ databases">
        <title>Complete sequence of Thioalkalimicrobium cyclicum ALM1.</title>
        <authorList>
            <consortium name="US DOE Joint Genome Institute"/>
            <person name="Lucas S."/>
            <person name="Han J."/>
            <person name="Lapidus A."/>
            <person name="Cheng J.-F."/>
            <person name="Goodwin L."/>
            <person name="Pitluck S."/>
            <person name="Peters L."/>
            <person name="Mikhailova N."/>
            <person name="Davenport K."/>
            <person name="Han C."/>
            <person name="Tapia R."/>
            <person name="Land M."/>
            <person name="Hauser L."/>
            <person name="Kyrpides N."/>
            <person name="Ivanova N."/>
            <person name="Pagani I."/>
            <person name="Kappler U."/>
            <person name="Woyke T."/>
        </authorList>
    </citation>
    <scope>NUCLEOTIDE SEQUENCE [LARGE SCALE GENOMIC DNA]</scope>
    <source>
        <strain evidence="14">DSM 14477 / JCM 11371 / ALM1</strain>
    </source>
</reference>
<evidence type="ECO:0000256" key="1">
    <source>
        <dbReference type="ARBA" id="ARBA00004496"/>
    </source>
</evidence>
<evidence type="ECO:0000256" key="2">
    <source>
        <dbReference type="ARBA" id="ARBA00008226"/>
    </source>
</evidence>
<dbReference type="InterPro" id="IPR008909">
    <property type="entry name" value="DALR_anticod-bd"/>
</dbReference>
<dbReference type="GO" id="GO:0006426">
    <property type="term" value="P:glycyl-tRNA aminoacylation"/>
    <property type="evidence" value="ECO:0007669"/>
    <property type="project" value="UniProtKB-UniRule"/>
</dbReference>
<dbReference type="PANTHER" id="PTHR30075">
    <property type="entry name" value="GLYCYL-TRNA SYNTHETASE"/>
    <property type="match status" value="1"/>
</dbReference>
<evidence type="ECO:0000256" key="3">
    <source>
        <dbReference type="ARBA" id="ARBA00011209"/>
    </source>
</evidence>
<evidence type="ECO:0000256" key="5">
    <source>
        <dbReference type="ARBA" id="ARBA00022598"/>
    </source>
</evidence>
<evidence type="ECO:0000313" key="13">
    <source>
        <dbReference type="EMBL" id="AEG31953.1"/>
    </source>
</evidence>
<dbReference type="AlphaFoldDB" id="F6D8V3"/>
<comment type="catalytic activity">
    <reaction evidence="10 11">
        <text>tRNA(Gly) + glycine + ATP = glycyl-tRNA(Gly) + AMP + diphosphate</text>
        <dbReference type="Rhea" id="RHEA:16013"/>
        <dbReference type="Rhea" id="RHEA-COMP:9664"/>
        <dbReference type="Rhea" id="RHEA-COMP:9683"/>
        <dbReference type="ChEBI" id="CHEBI:30616"/>
        <dbReference type="ChEBI" id="CHEBI:33019"/>
        <dbReference type="ChEBI" id="CHEBI:57305"/>
        <dbReference type="ChEBI" id="CHEBI:78442"/>
        <dbReference type="ChEBI" id="CHEBI:78522"/>
        <dbReference type="ChEBI" id="CHEBI:456215"/>
        <dbReference type="EC" id="6.1.1.14"/>
    </reaction>
</comment>
<comment type="similarity">
    <text evidence="2 11">Belongs to the class-II aminoacyl-tRNA synthetase family.</text>
</comment>
<dbReference type="GO" id="GO:0004814">
    <property type="term" value="F:arginine-tRNA ligase activity"/>
    <property type="evidence" value="ECO:0007669"/>
    <property type="project" value="InterPro"/>
</dbReference>
<dbReference type="RefSeq" id="WP_013835729.1">
    <property type="nucleotide sequence ID" value="NC_015581.1"/>
</dbReference>
<keyword evidence="9 11" id="KW-0030">Aminoacyl-tRNA synthetase</keyword>
<name>F6D8V3_THICA</name>
<evidence type="ECO:0000259" key="12">
    <source>
        <dbReference type="Pfam" id="PF05746"/>
    </source>
</evidence>
<dbReference type="PRINTS" id="PR01045">
    <property type="entry name" value="TRNASYNTHGB"/>
</dbReference>
<dbReference type="SUPFAM" id="SSF109604">
    <property type="entry name" value="HD-domain/PDEase-like"/>
    <property type="match status" value="1"/>
</dbReference>
<evidence type="ECO:0000256" key="6">
    <source>
        <dbReference type="ARBA" id="ARBA00022741"/>
    </source>
</evidence>
<evidence type="ECO:0000256" key="8">
    <source>
        <dbReference type="ARBA" id="ARBA00022917"/>
    </source>
</evidence>
<keyword evidence="5 11" id="KW-0436">Ligase</keyword>
<dbReference type="OrthoDB" id="9775440at2"/>
<evidence type="ECO:0000256" key="9">
    <source>
        <dbReference type="ARBA" id="ARBA00023146"/>
    </source>
</evidence>
<keyword evidence="7 11" id="KW-0067">ATP-binding</keyword>
<dbReference type="EC" id="6.1.1.14" evidence="11"/>
<gene>
    <name evidence="11" type="primary">glyS</name>
    <name evidence="13" type="ordered locus">Thicy_1186</name>
</gene>
<accession>F6D8V3</accession>
<dbReference type="HAMAP" id="MF_00255">
    <property type="entry name" value="Gly_tRNA_synth_beta"/>
    <property type="match status" value="1"/>
</dbReference>
<keyword evidence="8 11" id="KW-0648">Protein biosynthesis</keyword>
<protein>
    <recommendedName>
        <fullName evidence="11">Glycine--tRNA ligase beta subunit</fullName>
        <ecNumber evidence="11">6.1.1.14</ecNumber>
    </recommendedName>
    <alternativeName>
        <fullName evidence="11">Glycyl-tRNA synthetase beta subunit</fullName>
        <shortName evidence="11">GlyRS</shortName>
    </alternativeName>
</protein>
<dbReference type="STRING" id="717773.Thicy_1186"/>
<dbReference type="PANTHER" id="PTHR30075:SF2">
    <property type="entry name" value="GLYCINE--TRNA LIGASE, CHLOROPLASTIC_MITOCHONDRIAL 2"/>
    <property type="match status" value="1"/>
</dbReference>
<keyword evidence="6 11" id="KW-0547">Nucleotide-binding</keyword>
<dbReference type="Proteomes" id="UP000009232">
    <property type="component" value="Chromosome"/>
</dbReference>
<comment type="subcellular location">
    <subcellularLocation>
        <location evidence="1 11">Cytoplasm</location>
    </subcellularLocation>
</comment>
<dbReference type="Pfam" id="PF05746">
    <property type="entry name" value="DALR_1"/>
    <property type="match status" value="1"/>
</dbReference>
<comment type="subunit">
    <text evidence="3 11">Tetramer of two alpha and two beta subunits.</text>
</comment>
<evidence type="ECO:0000256" key="11">
    <source>
        <dbReference type="HAMAP-Rule" id="MF_00255"/>
    </source>
</evidence>
<evidence type="ECO:0000313" key="14">
    <source>
        <dbReference type="Proteomes" id="UP000009232"/>
    </source>
</evidence>
<dbReference type="Pfam" id="PF02092">
    <property type="entry name" value="tRNA_synt_2f"/>
    <property type="match status" value="1"/>
</dbReference>
<evidence type="ECO:0000256" key="4">
    <source>
        <dbReference type="ARBA" id="ARBA00022490"/>
    </source>
</evidence>
<dbReference type="GO" id="GO:0006420">
    <property type="term" value="P:arginyl-tRNA aminoacylation"/>
    <property type="evidence" value="ECO:0007669"/>
    <property type="project" value="InterPro"/>
</dbReference>
<dbReference type="KEGG" id="tcy:Thicy_1186"/>
<dbReference type="eggNOG" id="COG0751">
    <property type="taxonomic scope" value="Bacteria"/>
</dbReference>
<organism evidence="13 14">
    <name type="scientific">Thiomicrospira cyclica (strain DSM 14477 / JCM 11371 / ALM1)</name>
    <name type="common">Thioalkalimicrobium cyclicum</name>
    <dbReference type="NCBI Taxonomy" id="717773"/>
    <lineage>
        <taxon>Bacteria</taxon>
        <taxon>Pseudomonadati</taxon>
        <taxon>Pseudomonadota</taxon>
        <taxon>Gammaproteobacteria</taxon>
        <taxon>Thiotrichales</taxon>
        <taxon>Piscirickettsiaceae</taxon>
        <taxon>Thiomicrospira</taxon>
    </lineage>
</organism>
<sequence length="691" mass="75973">MSAQQDILIEIGTEELPPKSLQNLAKSLATGLEGGLQQANLTYGQVHIYAAPRRLAVWIETVQTQQAEQVLERKGPALQAAYDSEGQPTKALMGFAKSCGLELSELFTEETDKGAWLMARQVKAGAALSSLLPGLVEQALKQLPIPKPMRWGDSAIEFVRPVHWVILMIGDQVVPATILGLPTGNTTRGHRFHAPQELEISLPSEYASILAEQGFVIADFAQRRERIREQVARVADSFDARPVIDEALLDEVTALNEWPNALAGCFDEDFLQVPAECLVSAMKGHQKFFHCLAPNGELMARFITVSNIASQNPASVVSGNERVIRPRLSDAQFFWNQDRKQPLDAFLPALEKVVFQQQLGTVAEKIGRIERLAGELAAELNVEPAAAMRAAKLAKCDLMSLMVGEFPELQGTMGRYYAQQQGESSAVAQAIEQHYWPRFAGDSLPEDTLSQIVALADRLDTIVGIYAIGQGPTGDKDPFALRRAALGLARIVIESGLPLDIHYWVERAAAAYQQLTISAEQQADIVAFIVSRLKSYYQDEGVAAQVFDAVRDTGVTRLLELNQRIQAVRHFASLEQAESLSAANKRIANILKKVAQPWPNEVSESRFEHEAEAVLWSAFSNVRAQSLAAMNDGDYQQALLVLAALREPVDAFFDQVHVMADDAGLQVNRIAMLNHIRQAFLAVADISRLAN</sequence>
<dbReference type="GO" id="GO:0005829">
    <property type="term" value="C:cytosol"/>
    <property type="evidence" value="ECO:0007669"/>
    <property type="project" value="TreeGrafter"/>
</dbReference>
<evidence type="ECO:0000256" key="7">
    <source>
        <dbReference type="ARBA" id="ARBA00022840"/>
    </source>
</evidence>
<dbReference type="GO" id="GO:0005524">
    <property type="term" value="F:ATP binding"/>
    <property type="evidence" value="ECO:0007669"/>
    <property type="project" value="UniProtKB-UniRule"/>
</dbReference>
<dbReference type="InterPro" id="IPR015944">
    <property type="entry name" value="Gly-tRNA-synth_bsu"/>
</dbReference>